<protein>
    <recommendedName>
        <fullName evidence="5">Transmembrane protein</fullName>
    </recommendedName>
</protein>
<accession>A0A8J4V6W8</accession>
<dbReference type="AlphaFoldDB" id="A0A8J4V6W8"/>
<feature type="region of interest" description="Disordered" evidence="1">
    <location>
        <begin position="87"/>
        <end position="107"/>
    </location>
</feature>
<evidence type="ECO:0000256" key="2">
    <source>
        <dbReference type="SAM" id="Phobius"/>
    </source>
</evidence>
<evidence type="ECO:0000313" key="4">
    <source>
        <dbReference type="Proteomes" id="UP000695562"/>
    </source>
</evidence>
<name>A0A8J4V6W8_9MYCE</name>
<evidence type="ECO:0000313" key="3">
    <source>
        <dbReference type="EMBL" id="KAF2073304.1"/>
    </source>
</evidence>
<keyword evidence="2" id="KW-0812">Transmembrane</keyword>
<keyword evidence="4" id="KW-1185">Reference proteome</keyword>
<dbReference type="Proteomes" id="UP000695562">
    <property type="component" value="Unassembled WGS sequence"/>
</dbReference>
<evidence type="ECO:0008006" key="5">
    <source>
        <dbReference type="Google" id="ProtNLM"/>
    </source>
</evidence>
<sequence length="141" mass="15988">MDKSLFVVALIYFIFVSVATFGKSINSILSSNYLFITYFFGILVFLFPFEWKNIQNYFHPTTQQETTPSTTNNLSSNQESISAIDIDIDDGEDTNNEQTTNNNNTNYKQSLSLSVSIEIPTTKGDEELSFPHNHSPIPIEE</sequence>
<keyword evidence="2" id="KW-1133">Transmembrane helix</keyword>
<organism evidence="3 4">
    <name type="scientific">Polysphondylium violaceum</name>
    <dbReference type="NCBI Taxonomy" id="133409"/>
    <lineage>
        <taxon>Eukaryota</taxon>
        <taxon>Amoebozoa</taxon>
        <taxon>Evosea</taxon>
        <taxon>Eumycetozoa</taxon>
        <taxon>Dictyostelia</taxon>
        <taxon>Dictyosteliales</taxon>
        <taxon>Dictyosteliaceae</taxon>
        <taxon>Polysphondylium</taxon>
    </lineage>
</organism>
<proteinExistence type="predicted"/>
<reference evidence="3" key="1">
    <citation type="submission" date="2020-01" db="EMBL/GenBank/DDBJ databases">
        <title>Development of genomics and gene disruption for Polysphondylium violaceum indicates a role for the polyketide synthase stlB in stalk morphogenesis.</title>
        <authorList>
            <person name="Narita B."/>
            <person name="Kawabe Y."/>
            <person name="Kin K."/>
            <person name="Saito T."/>
            <person name="Gibbs R."/>
            <person name="Kuspa A."/>
            <person name="Muzny D."/>
            <person name="Queller D."/>
            <person name="Richards S."/>
            <person name="Strassman J."/>
            <person name="Sucgang R."/>
            <person name="Worley K."/>
            <person name="Schaap P."/>
        </authorList>
    </citation>
    <scope>NUCLEOTIDE SEQUENCE</scope>
    <source>
        <strain evidence="3">QSvi11</strain>
    </source>
</reference>
<keyword evidence="2" id="KW-0472">Membrane</keyword>
<dbReference type="EMBL" id="AJWJ01000213">
    <property type="protein sequence ID" value="KAF2073304.1"/>
    <property type="molecule type" value="Genomic_DNA"/>
</dbReference>
<evidence type="ECO:0000256" key="1">
    <source>
        <dbReference type="SAM" id="MobiDB-lite"/>
    </source>
</evidence>
<feature type="compositionally biased region" description="Low complexity" evidence="1">
    <location>
        <begin position="96"/>
        <end position="106"/>
    </location>
</feature>
<feature type="transmembrane region" description="Helical" evidence="2">
    <location>
        <begin position="32"/>
        <end position="49"/>
    </location>
</feature>
<comment type="caution">
    <text evidence="3">The sequence shown here is derived from an EMBL/GenBank/DDBJ whole genome shotgun (WGS) entry which is preliminary data.</text>
</comment>
<gene>
    <name evidence="3" type="ORF">CYY_005381</name>
</gene>